<gene>
    <name evidence="5" type="ORF">CPM_0924</name>
    <name evidence="4" type="ORF">CSP5_0928</name>
</gene>
<evidence type="ECO:0000313" key="5">
    <source>
        <dbReference type="EMBL" id="SJK84766.1"/>
    </source>
</evidence>
<organism evidence="4 7">
    <name type="scientific">Cuniculiplasma divulgatum</name>
    <dbReference type="NCBI Taxonomy" id="1673428"/>
    <lineage>
        <taxon>Archaea</taxon>
        <taxon>Methanobacteriati</taxon>
        <taxon>Thermoplasmatota</taxon>
        <taxon>Thermoplasmata</taxon>
        <taxon>Thermoplasmatales</taxon>
        <taxon>Cuniculiplasmataceae</taxon>
        <taxon>Cuniculiplasma</taxon>
    </lineage>
</organism>
<dbReference type="RefSeq" id="WP_021788722.1">
    <property type="nucleotide sequence ID" value="NZ_LT671858.1"/>
</dbReference>
<dbReference type="Proteomes" id="UP000195607">
    <property type="component" value="Chromosome I"/>
</dbReference>
<reference evidence="5" key="2">
    <citation type="submission" date="2016-06" db="EMBL/GenBank/DDBJ databases">
        <authorList>
            <person name="Olsen C.W."/>
            <person name="Carey S."/>
            <person name="Hinshaw L."/>
            <person name="Karasin A.I."/>
        </authorList>
    </citation>
    <scope>NUCLEOTIDE SEQUENCE [LARGE SCALE GENOMIC DNA]</scope>
    <source>
        <strain evidence="5">PM4</strain>
    </source>
</reference>
<dbReference type="InterPro" id="IPR031107">
    <property type="entry name" value="Small_HSP"/>
</dbReference>
<evidence type="ECO:0000313" key="4">
    <source>
        <dbReference type="EMBL" id="SIM59158.1"/>
    </source>
</evidence>
<dbReference type="Proteomes" id="UP000187822">
    <property type="component" value="Chromosome I"/>
</dbReference>
<dbReference type="Gene3D" id="2.60.40.790">
    <property type="match status" value="1"/>
</dbReference>
<dbReference type="PROSITE" id="PS01031">
    <property type="entry name" value="SHSP"/>
    <property type="match status" value="1"/>
</dbReference>
<evidence type="ECO:0000256" key="1">
    <source>
        <dbReference type="PROSITE-ProRule" id="PRU00285"/>
    </source>
</evidence>
<evidence type="ECO:0000256" key="2">
    <source>
        <dbReference type="RuleBase" id="RU003616"/>
    </source>
</evidence>
<proteinExistence type="inferred from homology"/>
<dbReference type="KEGG" id="cdiv:CPM_0924"/>
<dbReference type="PANTHER" id="PTHR11527">
    <property type="entry name" value="HEAT-SHOCK PROTEIN 20 FAMILY MEMBER"/>
    <property type="match status" value="1"/>
</dbReference>
<dbReference type="EMBL" id="LT671858">
    <property type="protein sequence ID" value="SIM59158.1"/>
    <property type="molecule type" value="Genomic_DNA"/>
</dbReference>
<name>A0A1N5UG09_9ARCH</name>
<dbReference type="AlphaFoldDB" id="A0A1N5UG09"/>
<dbReference type="SUPFAM" id="SSF49764">
    <property type="entry name" value="HSP20-like chaperones"/>
    <property type="match status" value="1"/>
</dbReference>
<dbReference type="STRING" id="1673428.CPM_0924"/>
<dbReference type="InterPro" id="IPR008978">
    <property type="entry name" value="HSP20-like_chaperone"/>
</dbReference>
<evidence type="ECO:0000313" key="6">
    <source>
        <dbReference type="Proteomes" id="UP000187822"/>
    </source>
</evidence>
<dbReference type="CDD" id="cd06464">
    <property type="entry name" value="ACD_sHsps-like"/>
    <property type="match status" value="1"/>
</dbReference>
<sequence>MTTIYGPLKFMADEFMKNVNDRAKEVLTYLYPPVRMYEDNGEIVIEADMPGFDKKDIKVTSSKMSIEISASRKSPENVNMLLDQRPDKIWKSVRLPVELDHDAAISAKYTSGVLYVRAPIKGLKTVKIE</sequence>
<dbReference type="EMBL" id="LT719092">
    <property type="protein sequence ID" value="SJK84766.1"/>
    <property type="molecule type" value="Genomic_DNA"/>
</dbReference>
<reference evidence="4 7" key="1">
    <citation type="submission" date="2016-04" db="EMBL/GenBank/DDBJ databases">
        <authorList>
            <person name="Evans L.H."/>
            <person name="Alamgir A."/>
            <person name="Owens N."/>
            <person name="Weber N.D."/>
            <person name="Virtaneva K."/>
            <person name="Barbian K."/>
            <person name="Babar A."/>
            <person name="Rosenke K."/>
        </authorList>
    </citation>
    <scope>NUCLEOTIDE SEQUENCE [LARGE SCALE GENOMIC DNA]</scope>
    <source>
        <strain evidence="4">S5</strain>
        <strain evidence="7">S5(T) (JCM 30642 \VKM B-2941)</strain>
    </source>
</reference>
<accession>A0A1N5UG09</accession>
<feature type="domain" description="SHSP" evidence="3">
    <location>
        <begin position="25"/>
        <end position="129"/>
    </location>
</feature>
<keyword evidence="6" id="KW-1185">Reference proteome</keyword>
<dbReference type="GeneID" id="41588197"/>
<evidence type="ECO:0000259" key="3">
    <source>
        <dbReference type="PROSITE" id="PS01031"/>
    </source>
</evidence>
<dbReference type="Pfam" id="PF00011">
    <property type="entry name" value="HSP20"/>
    <property type="match status" value="1"/>
</dbReference>
<protein>
    <submittedName>
        <fullName evidence="4">Chaperonin Hsp20</fullName>
    </submittedName>
</protein>
<reference evidence="6" key="3">
    <citation type="submission" date="2016-06" db="EMBL/GenBank/DDBJ databases">
        <authorList>
            <person name="Toshchakov V.S."/>
        </authorList>
    </citation>
    <scope>NUCLEOTIDE SEQUENCE [LARGE SCALE GENOMIC DNA]</scope>
    <source>
        <strain>PM4 (JCM 30641</strain>
        <strain evidence="6">\VKM B-2940)</strain>
    </source>
</reference>
<comment type="similarity">
    <text evidence="1 2">Belongs to the small heat shock protein (HSP20) family.</text>
</comment>
<dbReference type="NCBIfam" id="NF041799">
    <property type="entry name" value="Hsp14"/>
    <property type="match status" value="1"/>
</dbReference>
<evidence type="ECO:0000313" key="7">
    <source>
        <dbReference type="Proteomes" id="UP000195607"/>
    </source>
</evidence>
<dbReference type="InterPro" id="IPR002068">
    <property type="entry name" value="A-crystallin/Hsp20_dom"/>
</dbReference>